<reference evidence="2" key="1">
    <citation type="submission" date="2020-02" db="EMBL/GenBank/DDBJ databases">
        <authorList>
            <person name="Meier V. D."/>
        </authorList>
    </citation>
    <scope>NUCLEOTIDE SEQUENCE</scope>
    <source>
        <strain evidence="2">AVDCRST_MAG13</strain>
    </source>
</reference>
<dbReference type="AlphaFoldDB" id="A0A6J4RI69"/>
<proteinExistence type="predicted"/>
<feature type="compositionally biased region" description="Basic and acidic residues" evidence="1">
    <location>
        <begin position="210"/>
        <end position="223"/>
    </location>
</feature>
<evidence type="ECO:0000256" key="1">
    <source>
        <dbReference type="SAM" id="MobiDB-lite"/>
    </source>
</evidence>
<sequence>GLPAHPPAHRRHQRLHAVPPDPSHEPRPRGGEPHAAARGGHRRGSRLRPHRDRGGRGLPRAPCRSARRRGDGRCHGARGRCDAPGLPPRAQVRRLEPLPLRRVRGDERHAAEVRRPSRGGRRSDDPQPPQARRDRRHPRAPAAEERRRGPGVRPHVRRALPGRRDHVRAGQGAPAGSRGPRDRRDVRRRRRGPGRLSRPAAGARPAPAARADRRRREPRDALHARAPAPAPPRPRDL</sequence>
<feature type="region of interest" description="Disordered" evidence="1">
    <location>
        <begin position="1"/>
        <end position="237"/>
    </location>
</feature>
<name>A0A6J4RI69_9ACTN</name>
<protein>
    <submittedName>
        <fullName evidence="2">Uncharacterized protein</fullName>
    </submittedName>
</protein>
<evidence type="ECO:0000313" key="2">
    <source>
        <dbReference type="EMBL" id="CAA9474426.1"/>
    </source>
</evidence>
<feature type="non-terminal residue" evidence="2">
    <location>
        <position position="1"/>
    </location>
</feature>
<feature type="compositionally biased region" description="Pro residues" evidence="1">
    <location>
        <begin position="228"/>
        <end position="237"/>
    </location>
</feature>
<feature type="compositionally biased region" description="Basic residues" evidence="1">
    <location>
        <begin position="39"/>
        <end position="53"/>
    </location>
</feature>
<feature type="compositionally biased region" description="Low complexity" evidence="1">
    <location>
        <begin position="194"/>
        <end position="209"/>
    </location>
</feature>
<feature type="non-terminal residue" evidence="2">
    <location>
        <position position="237"/>
    </location>
</feature>
<feature type="compositionally biased region" description="Basic and acidic residues" evidence="1">
    <location>
        <begin position="103"/>
        <end position="125"/>
    </location>
</feature>
<accession>A0A6J4RI69</accession>
<dbReference type="EMBL" id="CADCVO010000104">
    <property type="protein sequence ID" value="CAA9474426.1"/>
    <property type="molecule type" value="Genomic_DNA"/>
</dbReference>
<organism evidence="2">
    <name type="scientific">uncultured Solirubrobacteraceae bacterium</name>
    <dbReference type="NCBI Taxonomy" id="1162706"/>
    <lineage>
        <taxon>Bacteria</taxon>
        <taxon>Bacillati</taxon>
        <taxon>Actinomycetota</taxon>
        <taxon>Thermoleophilia</taxon>
        <taxon>Solirubrobacterales</taxon>
        <taxon>Solirubrobacteraceae</taxon>
        <taxon>environmental samples</taxon>
    </lineage>
</organism>
<gene>
    <name evidence="2" type="ORF">AVDCRST_MAG13-710</name>
</gene>
<feature type="compositionally biased region" description="Basic and acidic residues" evidence="1">
    <location>
        <begin position="22"/>
        <end position="32"/>
    </location>
</feature>